<dbReference type="InterPro" id="IPR002487">
    <property type="entry name" value="TF_Kbox"/>
</dbReference>
<evidence type="ECO:0000259" key="7">
    <source>
        <dbReference type="PROSITE" id="PS50066"/>
    </source>
</evidence>
<proteinExistence type="predicted"/>
<evidence type="ECO:0000256" key="5">
    <source>
        <dbReference type="ARBA" id="ARBA00023242"/>
    </source>
</evidence>
<keyword evidence="6" id="KW-0175">Coiled coil</keyword>
<dbReference type="SMART" id="SM00432">
    <property type="entry name" value="MADS"/>
    <property type="match status" value="1"/>
</dbReference>
<evidence type="ECO:0000256" key="4">
    <source>
        <dbReference type="ARBA" id="ARBA00023163"/>
    </source>
</evidence>
<comment type="caution">
    <text evidence="9">The sequence shown here is derived from an EMBL/GenBank/DDBJ whole genome shotgun (WGS) entry which is preliminary data.</text>
</comment>
<dbReference type="InterPro" id="IPR050142">
    <property type="entry name" value="MADS-box/MEF2_TF"/>
</dbReference>
<evidence type="ECO:0000256" key="1">
    <source>
        <dbReference type="ARBA" id="ARBA00004123"/>
    </source>
</evidence>
<dbReference type="SUPFAM" id="SSF55455">
    <property type="entry name" value="SRF-like"/>
    <property type="match status" value="1"/>
</dbReference>
<dbReference type="PRINTS" id="PR00404">
    <property type="entry name" value="MADSDOMAIN"/>
</dbReference>
<dbReference type="PROSITE" id="PS51297">
    <property type="entry name" value="K_BOX"/>
    <property type="match status" value="1"/>
</dbReference>
<evidence type="ECO:0000256" key="3">
    <source>
        <dbReference type="ARBA" id="ARBA00023125"/>
    </source>
</evidence>
<keyword evidence="4" id="KW-0804">Transcription</keyword>
<dbReference type="InterPro" id="IPR033896">
    <property type="entry name" value="MEF2-like_N"/>
</dbReference>
<accession>A0ABQ7C3J6</accession>
<gene>
    <name evidence="9" type="ORF">DY000_02000545</name>
</gene>
<dbReference type="PANTHER" id="PTHR48019">
    <property type="entry name" value="SERUM RESPONSE FACTOR HOMOLOG"/>
    <property type="match status" value="1"/>
</dbReference>
<keyword evidence="3" id="KW-0238">DNA-binding</keyword>
<comment type="subcellular location">
    <subcellularLocation>
        <location evidence="1">Nucleus</location>
    </subcellularLocation>
</comment>
<dbReference type="PROSITE" id="PS00350">
    <property type="entry name" value="MADS_BOX_1"/>
    <property type="match status" value="1"/>
</dbReference>
<dbReference type="EMBL" id="QGKV02000832">
    <property type="protein sequence ID" value="KAF3546202.1"/>
    <property type="molecule type" value="Genomic_DNA"/>
</dbReference>
<dbReference type="PROSITE" id="PS50066">
    <property type="entry name" value="MADS_BOX_2"/>
    <property type="match status" value="1"/>
</dbReference>
<evidence type="ECO:0000313" key="9">
    <source>
        <dbReference type="EMBL" id="KAF3546202.1"/>
    </source>
</evidence>
<dbReference type="Proteomes" id="UP000266723">
    <property type="component" value="Unassembled WGS sequence"/>
</dbReference>
<organism evidence="9 10">
    <name type="scientific">Brassica cretica</name>
    <name type="common">Mustard</name>
    <dbReference type="NCBI Taxonomy" id="69181"/>
    <lineage>
        <taxon>Eukaryota</taxon>
        <taxon>Viridiplantae</taxon>
        <taxon>Streptophyta</taxon>
        <taxon>Embryophyta</taxon>
        <taxon>Tracheophyta</taxon>
        <taxon>Spermatophyta</taxon>
        <taxon>Magnoliopsida</taxon>
        <taxon>eudicotyledons</taxon>
        <taxon>Gunneridae</taxon>
        <taxon>Pentapetalae</taxon>
        <taxon>rosids</taxon>
        <taxon>malvids</taxon>
        <taxon>Brassicales</taxon>
        <taxon>Brassicaceae</taxon>
        <taxon>Brassiceae</taxon>
        <taxon>Brassica</taxon>
    </lineage>
</organism>
<name>A0ABQ7C3J6_BRACR</name>
<protein>
    <recommendedName>
        <fullName evidence="11">Agamous-like MADS-box protein AGL15</fullName>
    </recommendedName>
</protein>
<reference evidence="9 10" key="1">
    <citation type="journal article" date="2020" name="BMC Genomics">
        <title>Intraspecific diversification of the crop wild relative Brassica cretica Lam. using demographic model selection.</title>
        <authorList>
            <person name="Kioukis A."/>
            <person name="Michalopoulou V.A."/>
            <person name="Briers L."/>
            <person name="Pirintsos S."/>
            <person name="Studholme D.J."/>
            <person name="Pavlidis P."/>
            <person name="Sarris P.F."/>
        </authorList>
    </citation>
    <scope>NUCLEOTIDE SEQUENCE [LARGE SCALE GENOMIC DNA]</scope>
    <source>
        <strain evidence="10">cv. PFS-1207/04</strain>
    </source>
</reference>
<dbReference type="Gene3D" id="3.40.1810.10">
    <property type="entry name" value="Transcription factor, MADS-box"/>
    <property type="match status" value="1"/>
</dbReference>
<keyword evidence="5" id="KW-0539">Nucleus</keyword>
<evidence type="ECO:0000256" key="2">
    <source>
        <dbReference type="ARBA" id="ARBA00023015"/>
    </source>
</evidence>
<evidence type="ECO:0008006" key="11">
    <source>
        <dbReference type="Google" id="ProtNLM"/>
    </source>
</evidence>
<keyword evidence="10" id="KW-1185">Reference proteome</keyword>
<feature type="domain" description="K-box" evidence="8">
    <location>
        <begin position="88"/>
        <end position="178"/>
    </location>
</feature>
<dbReference type="InterPro" id="IPR002100">
    <property type="entry name" value="TF_MADSbox"/>
</dbReference>
<dbReference type="CDD" id="cd00265">
    <property type="entry name" value="MADS_MEF2_like"/>
    <property type="match status" value="1"/>
</dbReference>
<evidence type="ECO:0000313" key="10">
    <source>
        <dbReference type="Proteomes" id="UP000266723"/>
    </source>
</evidence>
<dbReference type="Pfam" id="PF01486">
    <property type="entry name" value="K-box"/>
    <property type="match status" value="1"/>
</dbReference>
<feature type="domain" description="MADS-box" evidence="7">
    <location>
        <begin position="1"/>
        <end position="61"/>
    </location>
</feature>
<evidence type="ECO:0000256" key="6">
    <source>
        <dbReference type="SAM" id="Coils"/>
    </source>
</evidence>
<dbReference type="Pfam" id="PF00319">
    <property type="entry name" value="SRF-TF"/>
    <property type="match status" value="1"/>
</dbReference>
<sequence length="312" mass="35767">MGRGKIEIKRIENANSRQVTFSKRRAGLLKKAHELSVLCDAEVAVIVFSKSGKLFEFSSTRCMKKTLLRYGNYQISSDVPGINCKAENPDECTEVDLLKDEISMLQEKHLQMQGKRLNLLSLKELQCLEKQLNFSLISVRERKELLLTKQLEESRLKEQRAELENETLRRQVQELRSFLPSINQHYVPSYIKCFAIDPKNSLLSNTCLGDINCSLQNTNSDTTLQLGYVVNYLMRGWIKHLESGGFEALPLLEDGEEDWEQSSIAREMEFPRGEGWKKSVKLWLYGSKYSFWGGVGESFRASLVKVLRGKSV</sequence>
<keyword evidence="2" id="KW-0805">Transcription regulation</keyword>
<feature type="coiled-coil region" evidence="6">
    <location>
        <begin position="142"/>
        <end position="178"/>
    </location>
</feature>
<dbReference type="InterPro" id="IPR036879">
    <property type="entry name" value="TF_MADSbox_sf"/>
</dbReference>
<evidence type="ECO:0000259" key="8">
    <source>
        <dbReference type="PROSITE" id="PS51297"/>
    </source>
</evidence>